<dbReference type="PANTHER" id="PTHR46361:SF3">
    <property type="entry name" value="ELECTRON CARRIER_ PROTEIN DISULFIDE OXIDOREDUCTASE"/>
    <property type="match status" value="1"/>
</dbReference>
<proteinExistence type="predicted"/>
<evidence type="ECO:0000259" key="2">
    <source>
        <dbReference type="Pfam" id="PF04784"/>
    </source>
</evidence>
<dbReference type="InterPro" id="IPR006869">
    <property type="entry name" value="DUF547"/>
</dbReference>
<feature type="signal peptide" evidence="1">
    <location>
        <begin position="1"/>
        <end position="21"/>
    </location>
</feature>
<protein>
    <submittedName>
        <fullName evidence="3">DUF547 domain-containing protein</fullName>
    </submittedName>
</protein>
<name>A0A4U0F0G7_9FLAO</name>
<keyword evidence="1" id="KW-0732">Signal</keyword>
<dbReference type="EMBL" id="SUPL01000001">
    <property type="protein sequence ID" value="TJY37843.1"/>
    <property type="molecule type" value="Genomic_DNA"/>
</dbReference>
<accession>A0A4U0F0G7</accession>
<dbReference type="OrthoDB" id="526867at2"/>
<keyword evidence="4" id="KW-1185">Reference proteome</keyword>
<evidence type="ECO:0000256" key="1">
    <source>
        <dbReference type="SAM" id="SignalP"/>
    </source>
</evidence>
<sequence>MNLIKKLLFVPLFILGTAVFAQKVNHDQWTTLLKTHVDSKGNVDYKGFKKNVNKLDAYLKTLSQNKPASNASKNEKLAYWINVYNAFTVKLIIDNYPIKSIKDIKQPWDQKFFNIGGETMSLNHVEHEILRKMAEPRIHFAIVCASFSCPKLQNKAFTAHNLETQLTDATKEFLADTNRNEISKNNIKISKIFDWFSKDFTKNGSLIDFLNQYSDINISPNAKKRYKDYNWDLND</sequence>
<gene>
    <name evidence="3" type="ORF">E5167_00885</name>
</gene>
<organism evidence="3 4">
    <name type="scientific">Pontimicrobium aquaticum</name>
    <dbReference type="NCBI Taxonomy" id="2565367"/>
    <lineage>
        <taxon>Bacteria</taxon>
        <taxon>Pseudomonadati</taxon>
        <taxon>Bacteroidota</taxon>
        <taxon>Flavobacteriia</taxon>
        <taxon>Flavobacteriales</taxon>
        <taxon>Flavobacteriaceae</taxon>
        <taxon>Pontimicrobium</taxon>
    </lineage>
</organism>
<feature type="domain" description="DUF547" evidence="2">
    <location>
        <begin position="69"/>
        <end position="174"/>
    </location>
</feature>
<dbReference type="Proteomes" id="UP000307657">
    <property type="component" value="Unassembled WGS sequence"/>
</dbReference>
<dbReference type="PANTHER" id="PTHR46361">
    <property type="entry name" value="ELECTRON CARRIER/ PROTEIN DISULFIDE OXIDOREDUCTASE"/>
    <property type="match status" value="1"/>
</dbReference>
<evidence type="ECO:0000313" key="4">
    <source>
        <dbReference type="Proteomes" id="UP000307657"/>
    </source>
</evidence>
<dbReference type="Pfam" id="PF04784">
    <property type="entry name" value="DUF547"/>
    <property type="match status" value="1"/>
</dbReference>
<dbReference type="RefSeq" id="WP_136840077.1">
    <property type="nucleotide sequence ID" value="NZ_SUPL01000001.1"/>
</dbReference>
<evidence type="ECO:0000313" key="3">
    <source>
        <dbReference type="EMBL" id="TJY37843.1"/>
    </source>
</evidence>
<comment type="caution">
    <text evidence="3">The sequence shown here is derived from an EMBL/GenBank/DDBJ whole genome shotgun (WGS) entry which is preliminary data.</text>
</comment>
<feature type="chain" id="PRO_5020242874" evidence="1">
    <location>
        <begin position="22"/>
        <end position="235"/>
    </location>
</feature>
<reference evidence="3 4" key="1">
    <citation type="submission" date="2019-04" db="EMBL/GenBank/DDBJ databases">
        <title>Lacinutrix sp. nov., isolated from marine water.</title>
        <authorList>
            <person name="Kim W."/>
        </authorList>
    </citation>
    <scope>NUCLEOTIDE SEQUENCE [LARGE SCALE GENOMIC DNA]</scope>
    <source>
        <strain evidence="3 4">CAU 1491</strain>
    </source>
</reference>
<dbReference type="AlphaFoldDB" id="A0A4U0F0G7"/>